<keyword evidence="3" id="KW-1185">Reference proteome</keyword>
<gene>
    <name evidence="2" type="ORF">LOX96_11260</name>
</gene>
<evidence type="ECO:0000259" key="1">
    <source>
        <dbReference type="Pfam" id="PF12705"/>
    </source>
</evidence>
<organism evidence="2 3">
    <name type="scientific">Legionella maioricensis</name>
    <dbReference type="NCBI Taxonomy" id="2896528"/>
    <lineage>
        <taxon>Bacteria</taxon>
        <taxon>Pseudomonadati</taxon>
        <taxon>Pseudomonadota</taxon>
        <taxon>Gammaproteobacteria</taxon>
        <taxon>Legionellales</taxon>
        <taxon>Legionellaceae</taxon>
        <taxon>Legionella</taxon>
    </lineage>
</organism>
<dbReference type="InterPro" id="IPR019925">
    <property type="entry name" value="DNA_repair_protein_predicted"/>
</dbReference>
<dbReference type="InterPro" id="IPR011604">
    <property type="entry name" value="PDDEXK-like_dom_sf"/>
</dbReference>
<dbReference type="RefSeq" id="WP_250421883.1">
    <property type="nucleotide sequence ID" value="NZ_JAJKBJ010000013.1"/>
</dbReference>
<proteinExistence type="predicted"/>
<dbReference type="SUPFAM" id="SSF52540">
    <property type="entry name" value="P-loop containing nucleoside triphosphate hydrolases"/>
    <property type="match status" value="1"/>
</dbReference>
<sequence length="844" mass="97140">MRYLDNKNQLLDLLTQGATVITPNNRLSAALLEYFFTYSNQKTVDKPICLPYNTLIINTYQRLKFLTPEQSYPTLLNEAQCRHLWQTIIKSDTHITYSEGLLKAVMQAWEYSQQWQLTPENPAFQYTPQTQTFQRWWRTFNSQLKDLNVITERQLIPYLIDAAHPLFFQPVIWVCFDEFNPQQLTLQHYLNNEGLTQYRYDLKEHSNIPKVLSAKDNKEEYQQLMSWLNLKIDKGEQRIGVVVPNLEQESRSLQRILQRHFNPTVFNISLGQSLSEFPLVAHALSWLNLESTTINHHQTSLLLQSPYIGNAKEEFIARSHYLQDSTLLQEQKCSLKTLITDLNTSAPKLAALLGKITPYPPKASPEEWISLFQERLNSMGFPGDYGLDSESYQCFNRFTAVFDEFRQLSLISATLNIKEAIAAFTHLTDNTIFQAQKKNAPIQISGLLEASGCEFDSLWVMGLSDQCLPQKTRLSAFIPPQLQRELFMPHSVPARELQFAKQTLQRLQRGSAETVFSYSRLQGDTPNLPCALITDFPNFVPLPPIFEPAMQSFLMAREEIYNLPLRSEEHVSGGTALLANQAKCPFKAFAEHRLKAKPSAYTSDGLNNKEKGQIIHKVMELLWQTLQSQEELFNLSPKDLDLLIEKAIHAALSPVKQVQRDSFSNLIEEVEYSRLKRLVLASLEWEKKRPPFTIAAIEQSYSINLAGLDFKVRVDRLDQVADKKWVIDYKSSLPASKPWNEDRPKEPQLLLYALLDEHINTLLLMQLKTGKITCSGLSEEKLDLSGLSSLKKGETWEEYRNHWQQQLTLLANEFQQGHSVPNPVNSIVCQQCDFQNLCRFQINQ</sequence>
<dbReference type="NCBIfam" id="TIGR03623">
    <property type="entry name" value="probable DNA repair protein"/>
    <property type="match status" value="1"/>
</dbReference>
<dbReference type="Pfam" id="PF12705">
    <property type="entry name" value="PDDEXK_1"/>
    <property type="match status" value="1"/>
</dbReference>
<name>A0A9X2D1K7_9GAMM</name>
<dbReference type="Proteomes" id="UP001139721">
    <property type="component" value="Unassembled WGS sequence"/>
</dbReference>
<feature type="domain" description="PD-(D/E)XK endonuclease-like" evidence="1">
    <location>
        <begin position="582"/>
        <end position="839"/>
    </location>
</feature>
<dbReference type="EMBL" id="JAJKBJ010000013">
    <property type="protein sequence ID" value="MCL9684674.1"/>
    <property type="molecule type" value="Genomic_DNA"/>
</dbReference>
<protein>
    <submittedName>
        <fullName evidence="2">PD-(D/E)XK nuclease family protein</fullName>
    </submittedName>
</protein>
<reference evidence="2" key="1">
    <citation type="submission" date="2021-11" db="EMBL/GenBank/DDBJ databases">
        <title>Legionella maioricencis sp. nov., a new species isolated from hot water samples in Mallorca.</title>
        <authorList>
            <person name="Crespi S."/>
            <person name="Drasar V."/>
            <person name="Salva-Serra F."/>
            <person name="Jaen-Luchoro D."/>
            <person name="Pineiro-Iglesias B."/>
            <person name="Aliaga F."/>
            <person name="Fernandez-Juarez V."/>
            <person name="Coll G."/>
            <person name="Moore E.R.B."/>
            <person name="Bennasar-Figueras A."/>
        </authorList>
    </citation>
    <scope>NUCLEOTIDE SEQUENCE</scope>
    <source>
        <strain evidence="2">HCPI-6</strain>
    </source>
</reference>
<dbReference type="Gene3D" id="3.90.320.10">
    <property type="match status" value="1"/>
</dbReference>
<comment type="caution">
    <text evidence="2">The sequence shown here is derived from an EMBL/GenBank/DDBJ whole genome shotgun (WGS) entry which is preliminary data.</text>
</comment>
<dbReference type="InterPro" id="IPR038726">
    <property type="entry name" value="PDDEXK_AddAB-type"/>
</dbReference>
<evidence type="ECO:0000313" key="3">
    <source>
        <dbReference type="Proteomes" id="UP001139721"/>
    </source>
</evidence>
<evidence type="ECO:0000313" key="2">
    <source>
        <dbReference type="EMBL" id="MCL9684674.1"/>
    </source>
</evidence>
<dbReference type="InterPro" id="IPR027417">
    <property type="entry name" value="P-loop_NTPase"/>
</dbReference>
<dbReference type="AlphaFoldDB" id="A0A9X2D1K7"/>
<dbReference type="InterPro" id="IPR011335">
    <property type="entry name" value="Restrct_endonuc-II-like"/>
</dbReference>
<accession>A0A9X2D1K7</accession>
<dbReference type="SUPFAM" id="SSF52980">
    <property type="entry name" value="Restriction endonuclease-like"/>
    <property type="match status" value="1"/>
</dbReference>